<dbReference type="Proteomes" id="UP000001058">
    <property type="component" value="Unassembled WGS sequence"/>
</dbReference>
<dbReference type="KEGG" id="vcn:VOLCADRAFT_91472"/>
<dbReference type="OrthoDB" id="545150at2759"/>
<dbReference type="RefSeq" id="XP_002950956.1">
    <property type="nucleotide sequence ID" value="XM_002950910.1"/>
</dbReference>
<reference evidence="1 2" key="1">
    <citation type="journal article" date="2010" name="Science">
        <title>Genomic analysis of organismal complexity in the multicellular green alga Volvox carteri.</title>
        <authorList>
            <person name="Prochnik S.E."/>
            <person name="Umen J."/>
            <person name="Nedelcu A.M."/>
            <person name="Hallmann A."/>
            <person name="Miller S.M."/>
            <person name="Nishii I."/>
            <person name="Ferris P."/>
            <person name="Kuo A."/>
            <person name="Mitros T."/>
            <person name="Fritz-Laylin L.K."/>
            <person name="Hellsten U."/>
            <person name="Chapman J."/>
            <person name="Simakov O."/>
            <person name="Rensing S.A."/>
            <person name="Terry A."/>
            <person name="Pangilinan J."/>
            <person name="Kapitonov V."/>
            <person name="Jurka J."/>
            <person name="Salamov A."/>
            <person name="Shapiro H."/>
            <person name="Schmutz J."/>
            <person name="Grimwood J."/>
            <person name="Lindquist E."/>
            <person name="Lucas S."/>
            <person name="Grigoriev I.V."/>
            <person name="Schmitt R."/>
            <person name="Kirk D."/>
            <person name="Rokhsar D.S."/>
        </authorList>
    </citation>
    <scope>NUCLEOTIDE SEQUENCE [LARGE SCALE GENOMIC DNA]</scope>
    <source>
        <strain evidence="2">f. Nagariensis / Eve</strain>
    </source>
</reference>
<gene>
    <name evidence="1" type="ORF">VOLCADRAFT_91472</name>
</gene>
<sequence>MIPADARLWSMDFLGGCRHAWIALGCTGHLDALLSFSRELSSLSIGSTAVASGAGDAPASKDKHDFHRLCTDLFRGSIEDASSSIVVHHDKPRQSTSNLVTSSGLNGHLAATGASLLGNTLRAGVLGLTASPGAPTNLLGLLPISEAPIGCRLYHGWYYGSKLRSYDIKAASTVDQLWALLRRHGAKMDHVNLVALLRQLHVVAKSSPSSAAAAAPRPARAAGAAGPSSKAVAAAVTASSSRVSAKELAALVQEVTRLVKKRTKWFDPRYAAEVVDVTANLGYTDIRMLYDMTERTLARLNEAYSKDLMVLLRGLNRHSRLTTATANAGGQGQLQLQQQQQQQQPTQLPAAFGNAAVNATAVKPNGKSGQTLDWRLIRWWYGGPTVGLLEGVERFMLAKIPTGKMAPENIDGLLRYVLELPHMNRPINPKVLKAVENDLRERIQIYAPKPLAGVLESLVEARHPLPPDMLDSAVNQFMKHGEKHGTGNAAARLLDAVGGMIKIGGSKGASPGRWLSSRPDLLTLCLRLMARDLPAAQPERLAELMSVLVRVEVPLASLAAKATTPGAGVSAVTPTSPAPAAAADAAAAGTNAAAAGFIRAHKTAVEAVSPRLSKDVASKLRRSFALTTIRVRTLILKIQL</sequence>
<dbReference type="AlphaFoldDB" id="D8TX59"/>
<organism evidence="2">
    <name type="scientific">Volvox carteri f. nagariensis</name>
    <dbReference type="NCBI Taxonomy" id="3068"/>
    <lineage>
        <taxon>Eukaryota</taxon>
        <taxon>Viridiplantae</taxon>
        <taxon>Chlorophyta</taxon>
        <taxon>core chlorophytes</taxon>
        <taxon>Chlorophyceae</taxon>
        <taxon>CS clade</taxon>
        <taxon>Chlamydomonadales</taxon>
        <taxon>Volvocaceae</taxon>
        <taxon>Volvox</taxon>
    </lineage>
</organism>
<name>D8TX59_VOLCA</name>
<evidence type="ECO:0000313" key="1">
    <source>
        <dbReference type="EMBL" id="EFJ47850.1"/>
    </source>
</evidence>
<protein>
    <submittedName>
        <fullName evidence="1">Uncharacterized protein</fullName>
    </submittedName>
</protein>
<dbReference type="InParanoid" id="D8TX59"/>
<dbReference type="GeneID" id="9615220"/>
<dbReference type="EMBL" id="GL378342">
    <property type="protein sequence ID" value="EFJ47850.1"/>
    <property type="molecule type" value="Genomic_DNA"/>
</dbReference>
<proteinExistence type="predicted"/>
<evidence type="ECO:0000313" key="2">
    <source>
        <dbReference type="Proteomes" id="UP000001058"/>
    </source>
</evidence>
<dbReference type="STRING" id="3068.D8TX59"/>
<accession>D8TX59</accession>
<keyword evidence="2" id="KW-1185">Reference proteome</keyword>